<comment type="caution">
    <text evidence="1">The sequence shown here is derived from an EMBL/GenBank/DDBJ whole genome shotgun (WGS) entry which is preliminary data.</text>
</comment>
<dbReference type="InterPro" id="IPR036928">
    <property type="entry name" value="AS_sf"/>
</dbReference>
<dbReference type="AlphaFoldDB" id="A0AAV4S5F9"/>
<evidence type="ECO:0000313" key="2">
    <source>
        <dbReference type="Proteomes" id="UP001054945"/>
    </source>
</evidence>
<reference evidence="1 2" key="1">
    <citation type="submission" date="2021-06" db="EMBL/GenBank/DDBJ databases">
        <title>Caerostris extrusa draft genome.</title>
        <authorList>
            <person name="Kono N."/>
            <person name="Arakawa K."/>
        </authorList>
    </citation>
    <scope>NUCLEOTIDE SEQUENCE [LARGE SCALE GENOMIC DNA]</scope>
</reference>
<dbReference type="PANTHER" id="PTHR43372:SF4">
    <property type="entry name" value="FATTY-ACID AMIDE HYDROLASE 2"/>
    <property type="match status" value="1"/>
</dbReference>
<sequence length="184" mass="21084">MMLHCSLGCKMFAICINSPKVIHIIKKLLNNVPYSKYLGGESYSYGGGFSDRHWNRFRGSIQFQLYSVEYFGHKPSTGAVSNGNQYPVVNEAVRQLISTGPMCRYAVDLLPMMKVMTGNMRDQLRLDEARHCNLERILQGMAFIVSKHEVKDNFQFVLIGRFRNELAQKLITLTTKTLQVHNFN</sequence>
<dbReference type="GO" id="GO:0012505">
    <property type="term" value="C:endomembrane system"/>
    <property type="evidence" value="ECO:0007669"/>
    <property type="project" value="TreeGrafter"/>
</dbReference>
<dbReference type="GO" id="GO:0016787">
    <property type="term" value="F:hydrolase activity"/>
    <property type="evidence" value="ECO:0007669"/>
    <property type="project" value="UniProtKB-KW"/>
</dbReference>
<keyword evidence="1" id="KW-0378">Hydrolase</keyword>
<gene>
    <name evidence="1" type="primary">FAAH2_9</name>
    <name evidence="1" type="ORF">CEXT_197371</name>
</gene>
<dbReference type="SUPFAM" id="SSF75304">
    <property type="entry name" value="Amidase signature (AS) enzymes"/>
    <property type="match status" value="1"/>
</dbReference>
<accession>A0AAV4S5F9</accession>
<dbReference type="Proteomes" id="UP001054945">
    <property type="component" value="Unassembled WGS sequence"/>
</dbReference>
<name>A0AAV4S5F9_CAEEX</name>
<proteinExistence type="predicted"/>
<protein>
    <submittedName>
        <fullName evidence="1">Fatty-acid amide hydrolase 2</fullName>
    </submittedName>
</protein>
<dbReference type="Gene3D" id="3.90.1300.10">
    <property type="entry name" value="Amidase signature (AS) domain"/>
    <property type="match status" value="1"/>
</dbReference>
<keyword evidence="2" id="KW-1185">Reference proteome</keyword>
<evidence type="ECO:0000313" key="1">
    <source>
        <dbReference type="EMBL" id="GIY29239.1"/>
    </source>
</evidence>
<dbReference type="EMBL" id="BPLR01009041">
    <property type="protein sequence ID" value="GIY29239.1"/>
    <property type="molecule type" value="Genomic_DNA"/>
</dbReference>
<dbReference type="InterPro" id="IPR052739">
    <property type="entry name" value="FAAH2"/>
</dbReference>
<dbReference type="PANTHER" id="PTHR43372">
    <property type="entry name" value="FATTY-ACID AMIDE HYDROLASE"/>
    <property type="match status" value="1"/>
</dbReference>
<organism evidence="1 2">
    <name type="scientific">Caerostris extrusa</name>
    <name type="common">Bark spider</name>
    <name type="synonym">Caerostris bankana</name>
    <dbReference type="NCBI Taxonomy" id="172846"/>
    <lineage>
        <taxon>Eukaryota</taxon>
        <taxon>Metazoa</taxon>
        <taxon>Ecdysozoa</taxon>
        <taxon>Arthropoda</taxon>
        <taxon>Chelicerata</taxon>
        <taxon>Arachnida</taxon>
        <taxon>Araneae</taxon>
        <taxon>Araneomorphae</taxon>
        <taxon>Entelegynae</taxon>
        <taxon>Araneoidea</taxon>
        <taxon>Araneidae</taxon>
        <taxon>Caerostris</taxon>
    </lineage>
</organism>